<evidence type="ECO:0000313" key="1">
    <source>
        <dbReference type="EMBL" id="KAK9951477.1"/>
    </source>
</evidence>
<evidence type="ECO:0000313" key="2">
    <source>
        <dbReference type="Proteomes" id="UP001457282"/>
    </source>
</evidence>
<accession>A0AAW1YSC8</accession>
<protein>
    <submittedName>
        <fullName evidence="1">Uncharacterized protein</fullName>
    </submittedName>
</protein>
<dbReference type="AlphaFoldDB" id="A0AAW1YSC8"/>
<dbReference type="Proteomes" id="UP001457282">
    <property type="component" value="Unassembled WGS sequence"/>
</dbReference>
<comment type="caution">
    <text evidence="1">The sequence shown here is derived from an EMBL/GenBank/DDBJ whole genome shotgun (WGS) entry which is preliminary data.</text>
</comment>
<reference evidence="1 2" key="1">
    <citation type="journal article" date="2023" name="G3 (Bethesda)">
        <title>A chromosome-length genome assembly and annotation of blackberry (Rubus argutus, cv. 'Hillquist').</title>
        <authorList>
            <person name="Bruna T."/>
            <person name="Aryal R."/>
            <person name="Dudchenko O."/>
            <person name="Sargent D.J."/>
            <person name="Mead D."/>
            <person name="Buti M."/>
            <person name="Cavallini A."/>
            <person name="Hytonen T."/>
            <person name="Andres J."/>
            <person name="Pham M."/>
            <person name="Weisz D."/>
            <person name="Mascagni F."/>
            <person name="Usai G."/>
            <person name="Natali L."/>
            <person name="Bassil N."/>
            <person name="Fernandez G.E."/>
            <person name="Lomsadze A."/>
            <person name="Armour M."/>
            <person name="Olukolu B."/>
            <person name="Poorten T."/>
            <person name="Britton C."/>
            <person name="Davik J."/>
            <person name="Ashrafi H."/>
            <person name="Aiden E.L."/>
            <person name="Borodovsky M."/>
            <person name="Worthington M."/>
        </authorList>
    </citation>
    <scope>NUCLEOTIDE SEQUENCE [LARGE SCALE GENOMIC DNA]</scope>
    <source>
        <strain evidence="1">PI 553951</strain>
    </source>
</reference>
<keyword evidence="2" id="KW-1185">Reference proteome</keyword>
<dbReference type="EMBL" id="JBEDUW010000001">
    <property type="protein sequence ID" value="KAK9951477.1"/>
    <property type="molecule type" value="Genomic_DNA"/>
</dbReference>
<name>A0AAW1YSC8_RUBAR</name>
<sequence length="176" mass="18714">MFVDGGLIDFKIAPLTPPTPSRPATPSYNRSCYCPGRASTKFTAPPSPPLHRSYPKHRAHALSSPTRIKPSSPATIHSAAANDAPSLLCLASPVCHRTQSTTPLLPATRPCLALVAATAVLSATVPVFHCPQHLVVNHPSSDHQDKAPLRLTTSSPTVLLLSFQLQLQLASDSSQF</sequence>
<organism evidence="1 2">
    <name type="scientific">Rubus argutus</name>
    <name type="common">Southern blackberry</name>
    <dbReference type="NCBI Taxonomy" id="59490"/>
    <lineage>
        <taxon>Eukaryota</taxon>
        <taxon>Viridiplantae</taxon>
        <taxon>Streptophyta</taxon>
        <taxon>Embryophyta</taxon>
        <taxon>Tracheophyta</taxon>
        <taxon>Spermatophyta</taxon>
        <taxon>Magnoliopsida</taxon>
        <taxon>eudicotyledons</taxon>
        <taxon>Gunneridae</taxon>
        <taxon>Pentapetalae</taxon>
        <taxon>rosids</taxon>
        <taxon>fabids</taxon>
        <taxon>Rosales</taxon>
        <taxon>Rosaceae</taxon>
        <taxon>Rosoideae</taxon>
        <taxon>Rosoideae incertae sedis</taxon>
        <taxon>Rubus</taxon>
    </lineage>
</organism>
<proteinExistence type="predicted"/>
<gene>
    <name evidence="1" type="ORF">M0R45_006917</name>
</gene>